<name>A0A1F5N4S5_9BACT</name>
<dbReference type="Pfam" id="PF18510">
    <property type="entry name" value="NUC"/>
    <property type="match status" value="1"/>
</dbReference>
<sequence>MDHALTVNQMLKYFLVKENKIKGSPLDSEISNALKAILFEGTINPSPLQAAESEKDVTVYWFKWYDALRNYLTKKPQDDVKDNKLKLNFENGSLLGGWSDGQEKIKASVVLKKENDFYLGILKTRTLFDTEKENNSVYKNTTSDSGRLILANLKFQTLAGKGFLGEFGQSYGNMGTEDPVKAIQCLQKIIKDRYINKYPLLKKIAEKLYSTKKDFDKEIQETLVNCYVCEFTQINWLEVEKQTDLGNMYLFKIHSKDDGRKNTGNKNLQTLYWRAVFENNSPFQLNGGGEVFYRKQAIKDKKIKTGYGNKSFIIDNKRFTSEKFLFHCPIKLNYRAKSYSKPQYALSEINNEINKHFVTNDNIYFLGIDRGEKHLAYYSLIDQNGKIIDQETLNLPFTDKAGKPRGIKKQKYFYNKKADVWEPKEVDCWNYNDLLDAMASNRDMARKNWQTIGTIKELKEGYISQVVRKIVDLSTAKDKPVFIVLEDLNTGFKRGRQKIEKSVYQKFELALAKKLNFLVDKSAKNGEIGSVTKALQLTPPVNNYGDIENKKQVGIMLYTRANYTSQTDPVTGWRKTIRLKKGSEKDIKEQIIKEFTDIGFCGKDYYFEYVDKNTGKQWKLYSGKDGKNLDRFRGSRGKDKNEWTIKPVDVASILDQVFINFNKNHSIRQQIIEGTFLEKTKEEPEITAWESLRFAIDVIQQIRNTGEDERDKDFIFSPVRDENGNHFDSRVYLDREKENIVMPSSGDANGAFNIARKGILMSEHILVWIKNRKPKYDKNTNDLSLFISEDEWDLYLTNREEWKKQLSKFSSRKAIEQARKAMDTKTHSL</sequence>
<evidence type="ECO:0000259" key="1">
    <source>
        <dbReference type="Pfam" id="PF18510"/>
    </source>
</evidence>
<feature type="domain" description="Cas12a nuclease" evidence="1">
    <location>
        <begin position="568"/>
        <end position="730"/>
    </location>
</feature>
<dbReference type="Pfam" id="PF18516">
    <property type="entry name" value="RuvC_1"/>
    <property type="match status" value="1"/>
</dbReference>
<gene>
    <name evidence="3" type="ORF">A3H40_00425</name>
</gene>
<organism evidence="3 4">
    <name type="scientific">Candidatus Daviesbacteria bacterium RIFCSPLOWO2_02_FULL_38_15</name>
    <dbReference type="NCBI Taxonomy" id="1797794"/>
    <lineage>
        <taxon>Bacteria</taxon>
        <taxon>Candidatus Daviesiibacteriota</taxon>
    </lineage>
</organism>
<comment type="caution">
    <text evidence="3">The sequence shown here is derived from an EMBL/GenBank/DDBJ whole genome shotgun (WGS) entry which is preliminary data.</text>
</comment>
<protein>
    <recommendedName>
        <fullName evidence="5">Type V CRISPR-associated protein Cpf1</fullName>
    </recommendedName>
</protein>
<evidence type="ECO:0000313" key="3">
    <source>
        <dbReference type="EMBL" id="OGE72552.1"/>
    </source>
</evidence>
<accession>A0A1F5N4S5</accession>
<proteinExistence type="predicted"/>
<reference evidence="3 4" key="1">
    <citation type="journal article" date="2016" name="Nat. Commun.">
        <title>Thousands of microbial genomes shed light on interconnected biogeochemical processes in an aquifer system.</title>
        <authorList>
            <person name="Anantharaman K."/>
            <person name="Brown C.T."/>
            <person name="Hug L.A."/>
            <person name="Sharon I."/>
            <person name="Castelle C.J."/>
            <person name="Probst A.J."/>
            <person name="Thomas B.C."/>
            <person name="Singh A."/>
            <person name="Wilkins M.J."/>
            <person name="Karaoz U."/>
            <person name="Brodie E.L."/>
            <person name="Williams K.H."/>
            <person name="Hubbard S.S."/>
            <person name="Banfield J.F."/>
        </authorList>
    </citation>
    <scope>NUCLEOTIDE SEQUENCE [LARGE SCALE GENOMIC DNA]</scope>
</reference>
<dbReference type="InterPro" id="IPR040882">
    <property type="entry name" value="Cas12a_NUC"/>
</dbReference>
<dbReference type="AlphaFoldDB" id="A0A1F5N4S5"/>
<evidence type="ECO:0008006" key="5">
    <source>
        <dbReference type="Google" id="ProtNLM"/>
    </source>
</evidence>
<feature type="domain" description="Cas12a RuvC nuclease" evidence="2">
    <location>
        <begin position="346"/>
        <end position="798"/>
    </location>
</feature>
<dbReference type="STRING" id="1797794.A3H40_00425"/>
<dbReference type="Proteomes" id="UP000177057">
    <property type="component" value="Unassembled WGS sequence"/>
</dbReference>
<dbReference type="InterPro" id="IPR040852">
    <property type="entry name" value="RuvC_1"/>
</dbReference>
<evidence type="ECO:0000313" key="4">
    <source>
        <dbReference type="Proteomes" id="UP000177057"/>
    </source>
</evidence>
<evidence type="ECO:0000259" key="2">
    <source>
        <dbReference type="Pfam" id="PF18516"/>
    </source>
</evidence>
<dbReference type="EMBL" id="MFDV01000007">
    <property type="protein sequence ID" value="OGE72552.1"/>
    <property type="molecule type" value="Genomic_DNA"/>
</dbReference>